<feature type="transmembrane region" description="Helical" evidence="1">
    <location>
        <begin position="29"/>
        <end position="52"/>
    </location>
</feature>
<dbReference type="EMBL" id="CACRTV010000058">
    <property type="protein sequence ID" value="VYU50364.1"/>
    <property type="molecule type" value="Genomic_DNA"/>
</dbReference>
<evidence type="ECO:0008006" key="3">
    <source>
        <dbReference type="Google" id="ProtNLM"/>
    </source>
</evidence>
<organism evidence="2">
    <name type="scientific">Clostridium paraputrificum</name>
    <dbReference type="NCBI Taxonomy" id="29363"/>
    <lineage>
        <taxon>Bacteria</taxon>
        <taxon>Bacillati</taxon>
        <taxon>Bacillota</taxon>
        <taxon>Clostridia</taxon>
        <taxon>Eubacteriales</taxon>
        <taxon>Clostridiaceae</taxon>
        <taxon>Clostridium</taxon>
    </lineage>
</organism>
<keyword evidence="1" id="KW-0472">Membrane</keyword>
<accession>A0A6N3FE53</accession>
<proteinExistence type="predicted"/>
<protein>
    <recommendedName>
        <fullName evidence="3">YcxB-like protein domain-containing protein</fullName>
    </recommendedName>
</protein>
<keyword evidence="1" id="KW-1133">Transmembrane helix</keyword>
<name>A0A6N3FE53_9CLOT</name>
<evidence type="ECO:0000313" key="2">
    <source>
        <dbReference type="EMBL" id="VYU50364.1"/>
    </source>
</evidence>
<keyword evidence="1" id="KW-0812">Transmembrane</keyword>
<reference evidence="2" key="1">
    <citation type="submission" date="2019-11" db="EMBL/GenBank/DDBJ databases">
        <authorList>
            <person name="Feng L."/>
        </authorList>
    </citation>
    <scope>NUCLEOTIDE SEQUENCE</scope>
    <source>
        <strain evidence="2">CParaputrificumLFYP93</strain>
    </source>
</reference>
<feature type="transmembrane region" description="Helical" evidence="1">
    <location>
        <begin position="64"/>
        <end position="85"/>
    </location>
</feature>
<sequence length="178" mass="20867">MDGGDIMYSYKQLTDSKNINMIKKAHGKFLIPLIVSLVFIANIILILLFYLATKNLFLESSYRIYIPLVLIVLQIILGVIIYGKYINKVVMEWKKPHGEIEIGFNEKGLTIKENESLIEISWEGIKEVRIYDGYIIFISKISCILSRIMTFDGFNVEKDMLISDIEKYKKVRWYYNEF</sequence>
<dbReference type="AlphaFoldDB" id="A0A6N3FE53"/>
<gene>
    <name evidence="2" type="ORF">CPLFYP93_02512</name>
</gene>
<evidence type="ECO:0000256" key="1">
    <source>
        <dbReference type="SAM" id="Phobius"/>
    </source>
</evidence>